<dbReference type="EMBL" id="JAJSOF020000027">
    <property type="protein sequence ID" value="KAJ4433316.1"/>
    <property type="molecule type" value="Genomic_DNA"/>
</dbReference>
<evidence type="ECO:0000313" key="1">
    <source>
        <dbReference type="EMBL" id="KAJ4433316.1"/>
    </source>
</evidence>
<keyword evidence="2" id="KW-1185">Reference proteome</keyword>
<protein>
    <submittedName>
        <fullName evidence="1">Uncharacterized protein</fullName>
    </submittedName>
</protein>
<accession>A0ABQ8SGQ5</accession>
<proteinExistence type="predicted"/>
<gene>
    <name evidence="1" type="ORF">ANN_15575</name>
</gene>
<organism evidence="1 2">
    <name type="scientific">Periplaneta americana</name>
    <name type="common">American cockroach</name>
    <name type="synonym">Blatta americana</name>
    <dbReference type="NCBI Taxonomy" id="6978"/>
    <lineage>
        <taxon>Eukaryota</taxon>
        <taxon>Metazoa</taxon>
        <taxon>Ecdysozoa</taxon>
        <taxon>Arthropoda</taxon>
        <taxon>Hexapoda</taxon>
        <taxon>Insecta</taxon>
        <taxon>Pterygota</taxon>
        <taxon>Neoptera</taxon>
        <taxon>Polyneoptera</taxon>
        <taxon>Dictyoptera</taxon>
        <taxon>Blattodea</taxon>
        <taxon>Blattoidea</taxon>
        <taxon>Blattidae</taxon>
        <taxon>Blattinae</taxon>
        <taxon>Periplaneta</taxon>
    </lineage>
</organism>
<comment type="caution">
    <text evidence="1">The sequence shown here is derived from an EMBL/GenBank/DDBJ whole genome shotgun (WGS) entry which is preliminary data.</text>
</comment>
<evidence type="ECO:0000313" key="2">
    <source>
        <dbReference type="Proteomes" id="UP001148838"/>
    </source>
</evidence>
<name>A0ABQ8SGQ5_PERAM</name>
<reference evidence="1 2" key="1">
    <citation type="journal article" date="2022" name="Allergy">
        <title>Genome assembly and annotation of Periplaneta americana reveal a comprehensive cockroach allergen profile.</title>
        <authorList>
            <person name="Wang L."/>
            <person name="Xiong Q."/>
            <person name="Saelim N."/>
            <person name="Wang L."/>
            <person name="Nong W."/>
            <person name="Wan A.T."/>
            <person name="Shi M."/>
            <person name="Liu X."/>
            <person name="Cao Q."/>
            <person name="Hui J.H.L."/>
            <person name="Sookrung N."/>
            <person name="Leung T.F."/>
            <person name="Tungtrongchitr A."/>
            <person name="Tsui S.K.W."/>
        </authorList>
    </citation>
    <scope>NUCLEOTIDE SEQUENCE [LARGE SCALE GENOMIC DNA]</scope>
    <source>
        <strain evidence="1">PWHHKU_190912</strain>
    </source>
</reference>
<sequence length="242" mass="28320">MFARLYQRFRDDESLRPRRIGGRPRRHPFSIDYYTELKGKGVVHTPDLEPCSGRTIGHLTSVDKFECPLNGLLHTFSPVDLFSQTCCDRWRRVMRFWKIKRKIKFWMGKSRGRRFSKSKSNRRIREEDSGMVREEEWSFGRHPMRDVATGLTGAGVGSSIHAVMIASLQSVYTPLPPFPSSSRRSSDTDHSMSELLPRLVRVNCYFRAKKVYHDRLLPVEFLEKRLCKDRDSQTMEPAFVYP</sequence>
<dbReference type="Proteomes" id="UP001148838">
    <property type="component" value="Unassembled WGS sequence"/>
</dbReference>